<proteinExistence type="predicted"/>
<evidence type="ECO:0000313" key="1">
    <source>
        <dbReference type="EMBL" id="SDB83085.1"/>
    </source>
</evidence>
<dbReference type="RefSeq" id="WP_092746663.1">
    <property type="nucleotide sequence ID" value="NZ_FMYL01000001.1"/>
</dbReference>
<dbReference type="InterPro" id="IPR045441">
    <property type="entry name" value="DUF6506"/>
</dbReference>
<dbReference type="EMBL" id="FMYL01000001">
    <property type="protein sequence ID" value="SDB83085.1"/>
    <property type="molecule type" value="Genomic_DNA"/>
</dbReference>
<dbReference type="Pfam" id="PF20116">
    <property type="entry name" value="DUF6506"/>
    <property type="match status" value="1"/>
</dbReference>
<accession>A0A1G6GMX0</accession>
<protein>
    <submittedName>
        <fullName evidence="1">Uncharacterized protein</fullName>
    </submittedName>
</protein>
<reference evidence="2" key="1">
    <citation type="submission" date="2016-09" db="EMBL/GenBank/DDBJ databases">
        <authorList>
            <person name="Varghese N."/>
            <person name="Submissions S."/>
        </authorList>
    </citation>
    <scope>NUCLEOTIDE SEQUENCE [LARGE SCALE GENOMIC DNA]</scope>
    <source>
        <strain evidence="2">ANC 4422</strain>
    </source>
</reference>
<gene>
    <name evidence="1" type="ORF">SAMN05421733_101415</name>
</gene>
<dbReference type="AlphaFoldDB" id="A0A1G6GMX0"/>
<keyword evidence="2" id="KW-1185">Reference proteome</keyword>
<sequence length="99" mass="10945">MKAVFVFLTVDHIEDVDNFKSITTQSMTLTTVGVTTYEDAVKQIEKLIAQGYTTIELCAGFGTKGVAMIQNIIPKGVYLGVVRFDIHPQLHMQSGDAFF</sequence>
<dbReference type="STRING" id="1219383.SAMN05421733_101415"/>
<dbReference type="OrthoDB" id="1551162at2"/>
<name>A0A1G6GMX0_9GAMM</name>
<dbReference type="Proteomes" id="UP000242501">
    <property type="component" value="Unassembled WGS sequence"/>
</dbReference>
<evidence type="ECO:0000313" key="2">
    <source>
        <dbReference type="Proteomes" id="UP000242501"/>
    </source>
</evidence>
<organism evidence="1 2">
    <name type="scientific">Acinetobacter boissieri</name>
    <dbReference type="NCBI Taxonomy" id="1219383"/>
    <lineage>
        <taxon>Bacteria</taxon>
        <taxon>Pseudomonadati</taxon>
        <taxon>Pseudomonadota</taxon>
        <taxon>Gammaproteobacteria</taxon>
        <taxon>Moraxellales</taxon>
        <taxon>Moraxellaceae</taxon>
        <taxon>Acinetobacter</taxon>
    </lineage>
</organism>